<dbReference type="GO" id="GO:0016787">
    <property type="term" value="F:hydrolase activity"/>
    <property type="evidence" value="ECO:0007669"/>
    <property type="project" value="UniProtKB-KW"/>
</dbReference>
<sequence length="786" mass="89500">MNKIEILAPAGSMESLYAAINKGADAVYLGGNKFSARAYASNFDNENMKKAIDYAHSYGVKIYVTLNTILKENEIDEAVRYVGYLYEIGADALIIQDLGLFKRIKEEYNDLEIHASTQMTIHNGEAAIYFKEKGFHRVVLSREMSLDEIKHISKELMIETEMFVHGAICISYSGQCLMSSIIGGRSGNRGRCAQPCRMEYTLQGEKSGEQRGYLLSPKDMCTIEDVKDIIDTGTFSLKIEGRMKRPEYVAGVVDNYRKAVDKVILKKKYNEQEGKGQLLQLFNRSGFTNAYLKSNTGKDMMSFNSPKNTGVPLGQVEKNGEIKLKADIALGDGIRHADKGFTVSKILINGKEQSNAKRGDIVKIFPINYKNGEQLYKSLNKELFDELEDYIKPYAKKISLNASVKFVVGSPIELNIKYKGKDYCFAGEVVQKAEKRPLDKERIKEALIKSGDVPFKLNIVEFTEFEDGFMRVADLNNLRRDSIESLIKSICKESRRKRPTKKSSSNEKPKATDDTPKELYSCITKNQLNALLDCNINNIAFDIFSREENALRFSDIIETFEKYNGNINLYIKTSSIIKGEFNKVCSVIEKVKPYIKGIITSNVGLINLYRNSLQIIGDYKLNIMNTQSLEFYQSEISIPTLSMELNRGEIKEILRKNHGNNAYVIYGKPELMISEYCPIGSTFGGRKTNVDCNAICTRDKFTLIDRVNERLRVMTDLFCRSYILNPVPLNLFDEVNYLKDIGIKTFRFDFRDETYNEVKNVLNMYVGKMEYDKANYTKGQFRRGIE</sequence>
<dbReference type="Proteomes" id="UP000095558">
    <property type="component" value="Unassembled WGS sequence"/>
</dbReference>
<dbReference type="InterPro" id="IPR051454">
    <property type="entry name" value="RNA/ubiquinone_mod_enzymes"/>
</dbReference>
<evidence type="ECO:0000256" key="1">
    <source>
        <dbReference type="SAM" id="MobiDB-lite"/>
    </source>
</evidence>
<dbReference type="GeneID" id="83012625"/>
<evidence type="ECO:0000313" key="3">
    <source>
        <dbReference type="EMBL" id="CUO01980.1"/>
    </source>
</evidence>
<keyword evidence="3" id="KW-0378">Hydrolase</keyword>
<dbReference type="Pfam" id="PF01136">
    <property type="entry name" value="Peptidase_U32"/>
    <property type="match status" value="2"/>
</dbReference>
<dbReference type="PANTHER" id="PTHR30217">
    <property type="entry name" value="PEPTIDASE U32 FAMILY"/>
    <property type="match status" value="1"/>
</dbReference>
<gene>
    <name evidence="3" type="primary">yhbU_1</name>
    <name evidence="3" type="ORF">ERS852470_01249</name>
</gene>
<dbReference type="RefSeq" id="WP_042400316.1">
    <property type="nucleotide sequence ID" value="NZ_CYZV01000011.1"/>
</dbReference>
<dbReference type="AlphaFoldDB" id="A0A174BQM1"/>
<dbReference type="PROSITE" id="PS01276">
    <property type="entry name" value="PEPTIDASE_U32"/>
    <property type="match status" value="1"/>
</dbReference>
<dbReference type="InterPro" id="IPR001539">
    <property type="entry name" value="Peptidase_U32"/>
</dbReference>
<dbReference type="EMBL" id="CYZV01000011">
    <property type="protein sequence ID" value="CUO01980.1"/>
    <property type="molecule type" value="Genomic_DNA"/>
</dbReference>
<dbReference type="OrthoDB" id="9807498at2"/>
<evidence type="ECO:0000313" key="4">
    <source>
        <dbReference type="Proteomes" id="UP000095558"/>
    </source>
</evidence>
<evidence type="ECO:0000259" key="2">
    <source>
        <dbReference type="Pfam" id="PF12392"/>
    </source>
</evidence>
<dbReference type="InterPro" id="IPR020988">
    <property type="entry name" value="Pept_U32_collagenase"/>
</dbReference>
<protein>
    <submittedName>
        <fullName evidence="3">Peptidase, U32 family</fullName>
        <ecNumber evidence="3">3.4.-.-</ecNumber>
    </submittedName>
</protein>
<feature type="compositionally biased region" description="Basic and acidic residues" evidence="1">
    <location>
        <begin position="504"/>
        <end position="515"/>
    </location>
</feature>
<name>A0A174BQM1_9CLOT</name>
<proteinExistence type="predicted"/>
<feature type="region of interest" description="Disordered" evidence="1">
    <location>
        <begin position="494"/>
        <end position="515"/>
    </location>
</feature>
<dbReference type="EC" id="3.4.-.-" evidence="3"/>
<feature type="domain" description="Peptidase U32 collagenase" evidence="2">
    <location>
        <begin position="375"/>
        <end position="489"/>
    </location>
</feature>
<dbReference type="PANTHER" id="PTHR30217:SF10">
    <property type="entry name" value="23S RRNA 5-HYDROXYCYTIDINE C2501 SYNTHASE"/>
    <property type="match status" value="1"/>
</dbReference>
<reference evidence="3 4" key="1">
    <citation type="submission" date="2015-09" db="EMBL/GenBank/DDBJ databases">
        <authorList>
            <consortium name="Pathogen Informatics"/>
        </authorList>
    </citation>
    <scope>NUCLEOTIDE SEQUENCE [LARGE SCALE GENOMIC DNA]</scope>
    <source>
        <strain evidence="3 4">2789STDY5834855</strain>
    </source>
</reference>
<accession>A0A174BQM1</accession>
<organism evidence="3 4">
    <name type="scientific">Clostridium disporicum</name>
    <dbReference type="NCBI Taxonomy" id="84024"/>
    <lineage>
        <taxon>Bacteria</taxon>
        <taxon>Bacillati</taxon>
        <taxon>Bacillota</taxon>
        <taxon>Clostridia</taxon>
        <taxon>Eubacteriales</taxon>
        <taxon>Clostridiaceae</taxon>
        <taxon>Clostridium</taxon>
    </lineage>
</organism>
<dbReference type="Pfam" id="PF12392">
    <property type="entry name" value="DUF3656"/>
    <property type="match status" value="1"/>
</dbReference>